<dbReference type="AlphaFoldDB" id="X1DBU1"/>
<sequence length="116" mass="12264">MSVIRDARQIAASAGVTNLVAGSKFEFLARNSVVEVFACQDTADDGTVLLDVSFGNLLEGDALAVPTFTAEFGPDRDKHKLISAIAQAGDRLQLKVANTDAVNVTNLRTLITITSV</sequence>
<dbReference type="EMBL" id="BART01026906">
    <property type="protein sequence ID" value="GAH02504.1"/>
    <property type="molecule type" value="Genomic_DNA"/>
</dbReference>
<accession>X1DBU1</accession>
<reference evidence="1" key="1">
    <citation type="journal article" date="2014" name="Front. Microbiol.">
        <title>High frequency of phylogenetically diverse reductive dehalogenase-homologous genes in deep subseafloor sedimentary metagenomes.</title>
        <authorList>
            <person name="Kawai M."/>
            <person name="Futagami T."/>
            <person name="Toyoda A."/>
            <person name="Takaki Y."/>
            <person name="Nishi S."/>
            <person name="Hori S."/>
            <person name="Arai W."/>
            <person name="Tsubouchi T."/>
            <person name="Morono Y."/>
            <person name="Uchiyama I."/>
            <person name="Ito T."/>
            <person name="Fujiyama A."/>
            <person name="Inagaki F."/>
            <person name="Takami H."/>
        </authorList>
    </citation>
    <scope>NUCLEOTIDE SEQUENCE</scope>
    <source>
        <strain evidence="1">Expedition CK06-06</strain>
    </source>
</reference>
<gene>
    <name evidence="1" type="ORF">S01H4_47843</name>
</gene>
<evidence type="ECO:0000313" key="1">
    <source>
        <dbReference type="EMBL" id="GAH02504.1"/>
    </source>
</evidence>
<organism evidence="1">
    <name type="scientific">marine sediment metagenome</name>
    <dbReference type="NCBI Taxonomy" id="412755"/>
    <lineage>
        <taxon>unclassified sequences</taxon>
        <taxon>metagenomes</taxon>
        <taxon>ecological metagenomes</taxon>
    </lineage>
</organism>
<name>X1DBU1_9ZZZZ</name>
<comment type="caution">
    <text evidence="1">The sequence shown here is derived from an EMBL/GenBank/DDBJ whole genome shotgun (WGS) entry which is preliminary data.</text>
</comment>
<protein>
    <submittedName>
        <fullName evidence="1">Uncharacterized protein</fullName>
    </submittedName>
</protein>
<proteinExistence type="predicted"/>